<name>A0ABR7F575_9FIRM</name>
<dbReference type="InterPro" id="IPR050695">
    <property type="entry name" value="N-acetylmuramoyl_amidase_3"/>
</dbReference>
<dbReference type="RefSeq" id="WP_186840645.1">
    <property type="nucleotide sequence ID" value="NZ_JACOOZ010000010.1"/>
</dbReference>
<organism evidence="5 6">
    <name type="scientific">Eubacterium segne</name>
    <dbReference type="NCBI Taxonomy" id="2763045"/>
    <lineage>
        <taxon>Bacteria</taxon>
        <taxon>Bacillati</taxon>
        <taxon>Bacillota</taxon>
        <taxon>Clostridia</taxon>
        <taxon>Eubacteriales</taxon>
        <taxon>Eubacteriaceae</taxon>
        <taxon>Eubacterium</taxon>
    </lineage>
</organism>
<dbReference type="PANTHER" id="PTHR30404">
    <property type="entry name" value="N-ACETYLMURAMOYL-L-ALANINE AMIDASE"/>
    <property type="match status" value="1"/>
</dbReference>
<dbReference type="EMBL" id="JACOOZ010000010">
    <property type="protein sequence ID" value="MBC5668759.1"/>
    <property type="molecule type" value="Genomic_DNA"/>
</dbReference>
<dbReference type="SUPFAM" id="SSF53187">
    <property type="entry name" value="Zn-dependent exopeptidases"/>
    <property type="match status" value="1"/>
</dbReference>
<evidence type="ECO:0000313" key="5">
    <source>
        <dbReference type="EMBL" id="MBC5668759.1"/>
    </source>
</evidence>
<evidence type="ECO:0000256" key="1">
    <source>
        <dbReference type="ARBA" id="ARBA00022737"/>
    </source>
</evidence>
<dbReference type="Gene3D" id="2.10.270.10">
    <property type="entry name" value="Cholin Binding"/>
    <property type="match status" value="2"/>
</dbReference>
<accession>A0ABR7F575</accession>
<dbReference type="SMART" id="SM00646">
    <property type="entry name" value="Ami_3"/>
    <property type="match status" value="1"/>
</dbReference>
<keyword evidence="6" id="KW-1185">Reference proteome</keyword>
<dbReference type="PROSITE" id="PS51170">
    <property type="entry name" value="CW"/>
    <property type="match status" value="1"/>
</dbReference>
<reference evidence="5 6" key="1">
    <citation type="submission" date="2020-08" db="EMBL/GenBank/DDBJ databases">
        <title>Genome public.</title>
        <authorList>
            <person name="Liu C."/>
            <person name="Sun Q."/>
        </authorList>
    </citation>
    <scope>NUCLEOTIDE SEQUENCE [LARGE SCALE GENOMIC DNA]</scope>
    <source>
        <strain evidence="5 6">BX4</strain>
    </source>
</reference>
<sequence>MRKLVKTIALVAAITAIYGGVQNTYTAYANETERGTAEETTAVIPEETTKNPENNSKIPKESIISKISPSKSKTVVLDPGHCSVHTGAKANGLREEKVVLDIANACRDELNKYENINVYMTRNTGRCCSALKLGDCLVARNNYALRLDADFLVSMHINADDNPHRNGAMILPAYRSGYNDNVRIETQALGRQVLANLKDLGIKNLGLLLRKADDMYYGNGARADYYSIVRNGVKTKIPSIIIEHGFVTSKSDCEKFFSTKAKREMLGVADANAIVSYYGLNPIQNKGKFVKENGATYYVTEDGRKVKGWVKHNSKWYYFSKNNGKMRKGFISVGKKKYYLSGSNGALRTGWIKVKGYRYLTKGDGSVIRNQAYSDSVKTYLFSKTGKKYTKGRHRIKGKMYYINKRTGTVINR</sequence>
<feature type="domain" description="MurNAc-LAA" evidence="4">
    <location>
        <begin position="141"/>
        <end position="275"/>
    </location>
</feature>
<protein>
    <submittedName>
        <fullName evidence="5">N-acetylmuramoyl-L-alanine amidase</fullName>
    </submittedName>
</protein>
<keyword evidence="1" id="KW-0677">Repeat</keyword>
<dbReference type="Proteomes" id="UP000597877">
    <property type="component" value="Unassembled WGS sequence"/>
</dbReference>
<evidence type="ECO:0000256" key="3">
    <source>
        <dbReference type="PROSITE-ProRule" id="PRU00591"/>
    </source>
</evidence>
<dbReference type="InterPro" id="IPR002508">
    <property type="entry name" value="MurNAc-LAA_cat"/>
</dbReference>
<proteinExistence type="predicted"/>
<evidence type="ECO:0000313" key="6">
    <source>
        <dbReference type="Proteomes" id="UP000597877"/>
    </source>
</evidence>
<keyword evidence="2" id="KW-0378">Hydrolase</keyword>
<evidence type="ECO:0000259" key="4">
    <source>
        <dbReference type="SMART" id="SM00646"/>
    </source>
</evidence>
<evidence type="ECO:0000256" key="2">
    <source>
        <dbReference type="ARBA" id="ARBA00022801"/>
    </source>
</evidence>
<dbReference type="Pfam" id="PF19127">
    <property type="entry name" value="Choline_bind_3"/>
    <property type="match status" value="1"/>
</dbReference>
<feature type="repeat" description="Cell wall-binding" evidence="3">
    <location>
        <begin position="306"/>
        <end position="325"/>
    </location>
</feature>
<dbReference type="Pfam" id="PF01473">
    <property type="entry name" value="Choline_bind_1"/>
    <property type="match status" value="1"/>
</dbReference>
<dbReference type="SUPFAM" id="SSF69360">
    <property type="entry name" value="Cell wall binding repeat"/>
    <property type="match status" value="1"/>
</dbReference>
<gene>
    <name evidence="5" type="ORF">H8S00_12355</name>
</gene>
<dbReference type="Pfam" id="PF01520">
    <property type="entry name" value="Amidase_3"/>
    <property type="match status" value="1"/>
</dbReference>
<dbReference type="Gene3D" id="3.40.630.40">
    <property type="entry name" value="Zn-dependent exopeptidases"/>
    <property type="match status" value="1"/>
</dbReference>
<comment type="caution">
    <text evidence="5">The sequence shown here is derived from an EMBL/GenBank/DDBJ whole genome shotgun (WGS) entry which is preliminary data.</text>
</comment>
<dbReference type="PANTHER" id="PTHR30404:SF0">
    <property type="entry name" value="N-ACETYLMURAMOYL-L-ALANINE AMIDASE AMIC"/>
    <property type="match status" value="1"/>
</dbReference>
<dbReference type="CDD" id="cd02696">
    <property type="entry name" value="MurNAc-LAA"/>
    <property type="match status" value="1"/>
</dbReference>
<dbReference type="InterPro" id="IPR018337">
    <property type="entry name" value="Cell_wall/Cho-bd_repeat"/>
</dbReference>